<dbReference type="PANTHER" id="PTHR35400:SF3">
    <property type="entry name" value="SLL1072 PROTEIN"/>
    <property type="match status" value="1"/>
</dbReference>
<feature type="domain" description="Putative restriction endonuclease" evidence="1">
    <location>
        <begin position="34"/>
        <end position="181"/>
    </location>
</feature>
<dbReference type="EMBL" id="JBHSRF010000006">
    <property type="protein sequence ID" value="MFC6080723.1"/>
    <property type="molecule type" value="Genomic_DNA"/>
</dbReference>
<comment type="caution">
    <text evidence="2">The sequence shown here is derived from an EMBL/GenBank/DDBJ whole genome shotgun (WGS) entry which is preliminary data.</text>
</comment>
<keyword evidence="2" id="KW-0378">Hydrolase</keyword>
<dbReference type="Proteomes" id="UP001596137">
    <property type="component" value="Unassembled WGS sequence"/>
</dbReference>
<evidence type="ECO:0000313" key="3">
    <source>
        <dbReference type="Proteomes" id="UP001596137"/>
    </source>
</evidence>
<dbReference type="CDD" id="cd06260">
    <property type="entry name" value="DUF820-like"/>
    <property type="match status" value="1"/>
</dbReference>
<dbReference type="Pfam" id="PF05685">
    <property type="entry name" value="Uma2"/>
    <property type="match status" value="1"/>
</dbReference>
<dbReference type="SUPFAM" id="SSF52980">
    <property type="entry name" value="Restriction endonuclease-like"/>
    <property type="match status" value="1"/>
</dbReference>
<reference evidence="3" key="1">
    <citation type="journal article" date="2019" name="Int. J. Syst. Evol. Microbiol.">
        <title>The Global Catalogue of Microorganisms (GCM) 10K type strain sequencing project: providing services to taxonomists for standard genome sequencing and annotation.</title>
        <authorList>
            <consortium name="The Broad Institute Genomics Platform"/>
            <consortium name="The Broad Institute Genome Sequencing Center for Infectious Disease"/>
            <person name="Wu L."/>
            <person name="Ma J."/>
        </authorList>
    </citation>
    <scope>NUCLEOTIDE SEQUENCE [LARGE SCALE GENOMIC DNA]</scope>
    <source>
        <strain evidence="3">JCM 30346</strain>
    </source>
</reference>
<gene>
    <name evidence="2" type="ORF">ACFP1K_06100</name>
</gene>
<keyword evidence="2" id="KW-0255">Endonuclease</keyword>
<dbReference type="RefSeq" id="WP_380747804.1">
    <property type="nucleotide sequence ID" value="NZ_JBHSRF010000006.1"/>
</dbReference>
<sequence length="202" mass="22674">MTVLVRSDAMTDSDSQLPEWLIPPAGGFTADDLDHFPQLPAHTELLDGSLVFVSPQASFHPLMVSLLEHGLRSSAPDDVRVRREMSVVLGRRQRPEPDIIVIRDTADLGPDTTAYQAADVLLAVEVVSPDSEIRDRERKPQLYAQAGIPHFWRIEREAEPTAYIHARDPRTGEYTIIDVHRGAFKVDVPFPVEIDLNEIHKL</sequence>
<protein>
    <submittedName>
        <fullName evidence="2">Uma2 family endonuclease</fullName>
    </submittedName>
</protein>
<proteinExistence type="predicted"/>
<organism evidence="2 3">
    <name type="scientific">Sphaerisporangium aureirubrum</name>
    <dbReference type="NCBI Taxonomy" id="1544736"/>
    <lineage>
        <taxon>Bacteria</taxon>
        <taxon>Bacillati</taxon>
        <taxon>Actinomycetota</taxon>
        <taxon>Actinomycetes</taxon>
        <taxon>Streptosporangiales</taxon>
        <taxon>Streptosporangiaceae</taxon>
        <taxon>Sphaerisporangium</taxon>
    </lineage>
</organism>
<evidence type="ECO:0000259" key="1">
    <source>
        <dbReference type="Pfam" id="PF05685"/>
    </source>
</evidence>
<dbReference type="GO" id="GO:0004519">
    <property type="term" value="F:endonuclease activity"/>
    <property type="evidence" value="ECO:0007669"/>
    <property type="project" value="UniProtKB-KW"/>
</dbReference>
<keyword evidence="3" id="KW-1185">Reference proteome</keyword>
<name>A0ABW1NCN7_9ACTN</name>
<keyword evidence="2" id="KW-0540">Nuclease</keyword>
<dbReference type="PANTHER" id="PTHR35400">
    <property type="entry name" value="SLR1083 PROTEIN"/>
    <property type="match status" value="1"/>
</dbReference>
<dbReference type="Gene3D" id="3.90.1570.10">
    <property type="entry name" value="tt1808, chain A"/>
    <property type="match status" value="1"/>
</dbReference>
<evidence type="ECO:0000313" key="2">
    <source>
        <dbReference type="EMBL" id="MFC6080723.1"/>
    </source>
</evidence>
<accession>A0ABW1NCN7</accession>
<dbReference type="InterPro" id="IPR008538">
    <property type="entry name" value="Uma2"/>
</dbReference>
<dbReference type="InterPro" id="IPR012296">
    <property type="entry name" value="Nuclease_put_TT1808"/>
</dbReference>
<dbReference type="InterPro" id="IPR011335">
    <property type="entry name" value="Restrct_endonuc-II-like"/>
</dbReference>